<keyword evidence="3" id="KW-1185">Reference proteome</keyword>
<feature type="transmembrane region" description="Helical" evidence="1">
    <location>
        <begin position="48"/>
        <end position="66"/>
    </location>
</feature>
<keyword evidence="1" id="KW-0812">Transmembrane</keyword>
<reference evidence="2 3" key="1">
    <citation type="submission" date="2019-04" db="EMBL/GenBank/DDBJ databases">
        <title>Genome sequence of Pelagicola litoralis CL-ES2.</title>
        <authorList>
            <person name="Cao J."/>
        </authorList>
    </citation>
    <scope>NUCLEOTIDE SEQUENCE [LARGE SCALE GENOMIC DNA]</scope>
    <source>
        <strain evidence="2 3">CL-ES2</strain>
    </source>
</reference>
<gene>
    <name evidence="2" type="ORF">FAP39_13535</name>
</gene>
<accession>A0A4U7MXR5</accession>
<dbReference type="EMBL" id="SULI01000019">
    <property type="protein sequence ID" value="TKZ17975.1"/>
    <property type="molecule type" value="Genomic_DNA"/>
</dbReference>
<organism evidence="2 3">
    <name type="scientific">Shimia litoralis</name>
    <dbReference type="NCBI Taxonomy" id="420403"/>
    <lineage>
        <taxon>Bacteria</taxon>
        <taxon>Pseudomonadati</taxon>
        <taxon>Pseudomonadota</taxon>
        <taxon>Alphaproteobacteria</taxon>
        <taxon>Rhodobacterales</taxon>
        <taxon>Roseobacteraceae</taxon>
    </lineage>
</organism>
<evidence type="ECO:0000256" key="1">
    <source>
        <dbReference type="SAM" id="Phobius"/>
    </source>
</evidence>
<protein>
    <submittedName>
        <fullName evidence="2">RND transporter</fullName>
    </submittedName>
</protein>
<dbReference type="RefSeq" id="WP_138016931.1">
    <property type="nucleotide sequence ID" value="NZ_SULI01000019.1"/>
</dbReference>
<evidence type="ECO:0000313" key="2">
    <source>
        <dbReference type="EMBL" id="TKZ17975.1"/>
    </source>
</evidence>
<keyword evidence="1" id="KW-1133">Transmembrane helix</keyword>
<comment type="caution">
    <text evidence="2">The sequence shown here is derived from an EMBL/GenBank/DDBJ whole genome shotgun (WGS) entry which is preliminary data.</text>
</comment>
<dbReference type="AlphaFoldDB" id="A0A4U7MXR5"/>
<dbReference type="OrthoDB" id="1467821at2"/>
<sequence>MKFLDRMSWITVVAVALLLGLAPFTPEPHIVEKLRMLFQGTLVQPIDWFDLCLHGAPWVILILKIVRQVAKASRS</sequence>
<proteinExistence type="predicted"/>
<name>A0A4U7MXR5_9RHOB</name>
<keyword evidence="1" id="KW-0472">Membrane</keyword>
<evidence type="ECO:0000313" key="3">
    <source>
        <dbReference type="Proteomes" id="UP000306575"/>
    </source>
</evidence>
<dbReference type="Proteomes" id="UP000306575">
    <property type="component" value="Unassembled WGS sequence"/>
</dbReference>